<organism evidence="4 5">
    <name type="scientific">Rufibacter hautae</name>
    <dbReference type="NCBI Taxonomy" id="2595005"/>
    <lineage>
        <taxon>Bacteria</taxon>
        <taxon>Pseudomonadati</taxon>
        <taxon>Bacteroidota</taxon>
        <taxon>Cytophagia</taxon>
        <taxon>Cytophagales</taxon>
        <taxon>Hymenobacteraceae</taxon>
        <taxon>Rufibacter</taxon>
    </lineage>
</organism>
<dbReference type="EMBL" id="VKKY01000002">
    <property type="protein sequence ID" value="KAA3438280.1"/>
    <property type="molecule type" value="Genomic_DNA"/>
</dbReference>
<evidence type="ECO:0000313" key="5">
    <source>
        <dbReference type="Proteomes" id="UP000324133"/>
    </source>
</evidence>
<dbReference type="CDD" id="cd07341">
    <property type="entry name" value="M56_BlaR1_MecR1_like"/>
    <property type="match status" value="1"/>
</dbReference>
<feature type="transmembrane region" description="Helical" evidence="2">
    <location>
        <begin position="6"/>
        <end position="22"/>
    </location>
</feature>
<feature type="transmembrane region" description="Helical" evidence="2">
    <location>
        <begin position="131"/>
        <end position="152"/>
    </location>
</feature>
<evidence type="ECO:0000256" key="1">
    <source>
        <dbReference type="SAM" id="MobiDB-lite"/>
    </source>
</evidence>
<protein>
    <recommendedName>
        <fullName evidence="3">Peptidase M56 domain-containing protein</fullName>
    </recommendedName>
</protein>
<name>A0A5B6TGF6_9BACT</name>
<dbReference type="OrthoDB" id="1522859at2"/>
<feature type="transmembrane region" description="Helical" evidence="2">
    <location>
        <begin position="34"/>
        <end position="51"/>
    </location>
</feature>
<gene>
    <name evidence="4" type="ORF">FOA19_13570</name>
</gene>
<reference evidence="4 5" key="1">
    <citation type="submission" date="2019-07" db="EMBL/GenBank/DDBJ databases">
        <title>Rufibacter sp. nov., isolated from lake sediment.</title>
        <authorList>
            <person name="Qu J.-H."/>
        </authorList>
    </citation>
    <scope>NUCLEOTIDE SEQUENCE [LARGE SCALE GENOMIC DNA]</scope>
    <source>
        <strain evidence="4 5">NBS58-1</strain>
    </source>
</reference>
<dbReference type="InterPro" id="IPR052173">
    <property type="entry name" value="Beta-lactam_resp_regulator"/>
</dbReference>
<keyword evidence="5" id="KW-1185">Reference proteome</keyword>
<keyword evidence="2" id="KW-1133">Transmembrane helix</keyword>
<keyword evidence="2" id="KW-0472">Membrane</keyword>
<proteinExistence type="predicted"/>
<dbReference type="PANTHER" id="PTHR34978">
    <property type="entry name" value="POSSIBLE SENSOR-TRANSDUCER PROTEIN BLAR"/>
    <property type="match status" value="1"/>
</dbReference>
<dbReference type="Pfam" id="PF05569">
    <property type="entry name" value="Peptidase_M56"/>
    <property type="match status" value="1"/>
</dbReference>
<dbReference type="AlphaFoldDB" id="A0A5B6TGF6"/>
<feature type="region of interest" description="Disordered" evidence="1">
    <location>
        <begin position="372"/>
        <end position="415"/>
    </location>
</feature>
<sequence>MIEYLLKVSFVIGVVFLFYKMVLQQESFFSTNRLYLLCGIALAFALPFVTLPKLVNNQGFIAEAFKVAQTAEVKATTVLSPKAGKQAQNIPAIEETASSAQVLAQEEVLRQSQTASTSNATSAEAEAPTTWVFWLVLLYLFGVAVCGLNLLFQIAGTLWKAIRSQDKIEDGDYMIVNVESKQAPCSFFKYIFIHPDDYDFDTYEQIIAHEKIHVRQGHTLDLLLAEVAVILLWFNPLMWFFKKEVEKNLEYQTDALLLEKEQVSKTQYQFNLLQIACPHKPLSITTNYNQSLLKQRIFMMNAKKSTPHAFWKYTFLAPLFFGTLLLLNEPATSKTILEEMSDTYSAVASRMPQIPLVNPGPQLQDNTVAEARPLTEGPGSIPGLENLPPNPAAPQGIKSIPSLGTPGSNRPAPSRFRNRMNIIGNANMTEGFWYGHANQNEYCLDLKGKSNNSNWNISRCYPKNAFTKQADNVFQLTREAGTLKLTGNLTEEVSQGKYVFSQDDDFKNYLSKKGIANSEENLLFHLFLADVNKKYVDFLKSTYNDVDGDRLQELAIHGITLDAFQSYLTLFKNHSAQKPSMEDVIGARIHGITQEYVQQLQNLGFKNLSMEKMMEAKIHGVTPAYVGDLRKAGYNDLSIDKIIEAKIHGITPTYLTEVKSMGFGEFTLDKYIQLKIHGVNTAYVKDLKAAGFNNLSLDQVVDAKIHGVSAKAVEELRSYGFKDLSLDKYMELKIHGVNKAYLDDLANAGFKNLSADKAVEARIHGVNSNFIKIARQEGYNLKTLDEYINVKIMGMARRSKRD</sequence>
<dbReference type="RefSeq" id="WP_149091339.1">
    <property type="nucleotide sequence ID" value="NZ_VKKY01000002.1"/>
</dbReference>
<dbReference type="Proteomes" id="UP000324133">
    <property type="component" value="Unassembled WGS sequence"/>
</dbReference>
<feature type="transmembrane region" description="Helical" evidence="2">
    <location>
        <begin position="220"/>
        <end position="241"/>
    </location>
</feature>
<evidence type="ECO:0000256" key="2">
    <source>
        <dbReference type="SAM" id="Phobius"/>
    </source>
</evidence>
<evidence type="ECO:0000313" key="4">
    <source>
        <dbReference type="EMBL" id="KAA3438280.1"/>
    </source>
</evidence>
<dbReference type="InterPro" id="IPR008756">
    <property type="entry name" value="Peptidase_M56"/>
</dbReference>
<feature type="domain" description="Peptidase M56" evidence="3">
    <location>
        <begin position="74"/>
        <end position="299"/>
    </location>
</feature>
<evidence type="ECO:0000259" key="3">
    <source>
        <dbReference type="Pfam" id="PF05569"/>
    </source>
</evidence>
<comment type="caution">
    <text evidence="4">The sequence shown here is derived from an EMBL/GenBank/DDBJ whole genome shotgun (WGS) entry which is preliminary data.</text>
</comment>
<accession>A0A5B6TGF6</accession>
<keyword evidence="2" id="KW-0812">Transmembrane</keyword>
<dbReference type="PANTHER" id="PTHR34978:SF3">
    <property type="entry name" value="SLR0241 PROTEIN"/>
    <property type="match status" value="1"/>
</dbReference>